<dbReference type="Gene3D" id="3.40.50.150">
    <property type="entry name" value="Vaccinia Virus protein VP39"/>
    <property type="match status" value="1"/>
</dbReference>
<dbReference type="InterPro" id="IPR029063">
    <property type="entry name" value="SAM-dependent_MTases_sf"/>
</dbReference>
<evidence type="ECO:0008006" key="3">
    <source>
        <dbReference type="Google" id="ProtNLM"/>
    </source>
</evidence>
<dbReference type="Proteomes" id="UP000236884">
    <property type="component" value="Chromosome"/>
</dbReference>
<dbReference type="OrthoDB" id="9815644at2"/>
<dbReference type="AlphaFoldDB" id="A0A0S3PNR5"/>
<protein>
    <recommendedName>
        <fullName evidence="3">Methyltransferase domain protein</fullName>
    </recommendedName>
</protein>
<dbReference type="RefSeq" id="WP_096350398.1">
    <property type="nucleotide sequence ID" value="NZ_AP014946.1"/>
</dbReference>
<reference evidence="1 2" key="1">
    <citation type="submission" date="2015-08" db="EMBL/GenBank/DDBJ databases">
        <title>Investigation of the bacterial diversity of lava forest soil.</title>
        <authorList>
            <person name="Lee J.S."/>
        </authorList>
    </citation>
    <scope>NUCLEOTIDE SEQUENCE [LARGE SCALE GENOMIC DNA]</scope>
    <source>
        <strain evidence="1 2">GJW-30</strain>
    </source>
</reference>
<dbReference type="KEGG" id="vgo:GJW-30_1_00078"/>
<organism evidence="1 2">
    <name type="scientific">Variibacter gotjawalensis</name>
    <dbReference type="NCBI Taxonomy" id="1333996"/>
    <lineage>
        <taxon>Bacteria</taxon>
        <taxon>Pseudomonadati</taxon>
        <taxon>Pseudomonadota</taxon>
        <taxon>Alphaproteobacteria</taxon>
        <taxon>Hyphomicrobiales</taxon>
        <taxon>Nitrobacteraceae</taxon>
        <taxon>Variibacter</taxon>
    </lineage>
</organism>
<dbReference type="EMBL" id="AP014946">
    <property type="protein sequence ID" value="BAT57572.1"/>
    <property type="molecule type" value="Genomic_DNA"/>
</dbReference>
<dbReference type="Pfam" id="PF13489">
    <property type="entry name" value="Methyltransf_23"/>
    <property type="match status" value="1"/>
</dbReference>
<proteinExistence type="predicted"/>
<dbReference type="SUPFAM" id="SSF53335">
    <property type="entry name" value="S-adenosyl-L-methionine-dependent methyltransferases"/>
    <property type="match status" value="1"/>
</dbReference>
<gene>
    <name evidence="1" type="ORF">GJW-30_1_00078</name>
</gene>
<evidence type="ECO:0000313" key="2">
    <source>
        <dbReference type="Proteomes" id="UP000236884"/>
    </source>
</evidence>
<accession>A0A0S3PNR5</accession>
<evidence type="ECO:0000313" key="1">
    <source>
        <dbReference type="EMBL" id="BAT57572.1"/>
    </source>
</evidence>
<name>A0A0S3PNR5_9BRAD</name>
<keyword evidence="2" id="KW-1185">Reference proteome</keyword>
<sequence length="265" mass="30201">MDEFAERLAKLERQVSLLDRHLSAGLWNVLDATYRSSLPTRDIKCIVCEHTDKRSGYAIKTDRCIFGGGELERYVCPSCDCIFGPMKYLDLDEQFVDLDYRKLYASYSESDSSENEQRTFRSLDPHKLGPYLDWGCGGEWSPTVAKLRAEGFDVWGFEPSAETSGQFVVHTREAISAKFAGIFSNNVIEHFRDPIAQFAEFHGHLQPGAKMAHSSPCYEYSYAFTRFHTLFLLGRSAEKLGELTGFAVVDRVKDGEYINVVWQRN</sequence>